<dbReference type="Gene3D" id="3.60.15.10">
    <property type="entry name" value="Ribonuclease Z/Hydroxyacylglutathione hydrolase-like"/>
    <property type="match status" value="1"/>
</dbReference>
<dbReference type="SUPFAM" id="SSF56281">
    <property type="entry name" value="Metallo-hydrolase/oxidoreductase"/>
    <property type="match status" value="1"/>
</dbReference>
<dbReference type="RefSeq" id="WP_165359121.1">
    <property type="nucleotide sequence ID" value="NZ_UFQB01000006.1"/>
</dbReference>
<dbReference type="EMBL" id="UFQB01000006">
    <property type="protein sequence ID" value="SSW64990.1"/>
    <property type="molecule type" value="Genomic_DNA"/>
</dbReference>
<gene>
    <name evidence="6" type="ORF">AGI3411_01872</name>
</gene>
<evidence type="ECO:0000256" key="4">
    <source>
        <dbReference type="ARBA" id="ARBA00022833"/>
    </source>
</evidence>
<evidence type="ECO:0000313" key="7">
    <source>
        <dbReference type="Proteomes" id="UP000289184"/>
    </source>
</evidence>
<dbReference type="InterPro" id="IPR001279">
    <property type="entry name" value="Metallo-B-lactamas"/>
</dbReference>
<dbReference type="PANTHER" id="PTHR42978">
    <property type="entry name" value="QUORUM-QUENCHING LACTONASE YTNP-RELATED-RELATED"/>
    <property type="match status" value="1"/>
</dbReference>
<evidence type="ECO:0000313" key="6">
    <source>
        <dbReference type="EMBL" id="SSW64990.1"/>
    </source>
</evidence>
<keyword evidence="7" id="KW-1185">Reference proteome</keyword>
<dbReference type="Pfam" id="PF00753">
    <property type="entry name" value="Lactamase_B"/>
    <property type="match status" value="1"/>
</dbReference>
<dbReference type="Proteomes" id="UP000289184">
    <property type="component" value="Unassembled WGS sequence"/>
</dbReference>
<evidence type="ECO:0000256" key="1">
    <source>
        <dbReference type="ARBA" id="ARBA00007749"/>
    </source>
</evidence>
<reference evidence="6 7" key="1">
    <citation type="submission" date="2018-07" db="EMBL/GenBank/DDBJ databases">
        <authorList>
            <person name="Peeters C."/>
        </authorList>
    </citation>
    <scope>NUCLEOTIDE SEQUENCE [LARGE SCALE GENOMIC DNA]</scope>
    <source>
        <strain evidence="6 7">LMG 3411</strain>
    </source>
</reference>
<dbReference type="InterPro" id="IPR051013">
    <property type="entry name" value="MBL_superfamily_lactonases"/>
</dbReference>
<comment type="similarity">
    <text evidence="1">Belongs to the metallo-beta-lactamase superfamily.</text>
</comment>
<name>A0A446CB07_9BURK</name>
<evidence type="ECO:0000256" key="2">
    <source>
        <dbReference type="ARBA" id="ARBA00022723"/>
    </source>
</evidence>
<accession>A0A446CB07</accession>
<evidence type="ECO:0000259" key="5">
    <source>
        <dbReference type="SMART" id="SM00849"/>
    </source>
</evidence>
<organism evidence="6 7">
    <name type="scientific">Achromobacter agilis</name>
    <dbReference type="NCBI Taxonomy" id="1353888"/>
    <lineage>
        <taxon>Bacteria</taxon>
        <taxon>Pseudomonadati</taxon>
        <taxon>Pseudomonadota</taxon>
        <taxon>Betaproteobacteria</taxon>
        <taxon>Burkholderiales</taxon>
        <taxon>Alcaligenaceae</taxon>
        <taxon>Achromobacter</taxon>
    </lineage>
</organism>
<dbReference type="GO" id="GO:0046872">
    <property type="term" value="F:metal ion binding"/>
    <property type="evidence" value="ECO:0007669"/>
    <property type="project" value="UniProtKB-KW"/>
</dbReference>
<proteinExistence type="inferred from homology"/>
<keyword evidence="4" id="KW-0862">Zinc</keyword>
<dbReference type="CDD" id="cd16277">
    <property type="entry name" value="metallo-hydrolase-like_MBL-fold"/>
    <property type="match status" value="1"/>
</dbReference>
<dbReference type="PANTHER" id="PTHR42978:SF6">
    <property type="entry name" value="QUORUM-QUENCHING LACTONASE YTNP-RELATED"/>
    <property type="match status" value="1"/>
</dbReference>
<dbReference type="GO" id="GO:0016787">
    <property type="term" value="F:hydrolase activity"/>
    <property type="evidence" value="ECO:0007669"/>
    <property type="project" value="UniProtKB-KW"/>
</dbReference>
<sequence>MGKLLPDTALAENIRSIGWLKLPYRNDDFSLNAISQCFIIKTESRIFVVDTCIGNDKRVPGVDAWDHMQTDFLETLADAQVDRHSVTDVICTHLHVDHVGWNTYLSNGRWLPTFPNANYHFSQVDYLEYHSAIDQGKADELLAAWIAESIQPVFEAGLVKLIEPDVDLGDGISVISTPVHTNGHIAIEFRTGQEHFIIAGDSFHHPCQIARPQWATVADFSQAQSIATRQRLLSHLAGTRTLIAGSHFCIPSFGRIIKAQENGYEFTTVNPTTDVQA</sequence>
<protein>
    <recommendedName>
        <fullName evidence="5">Metallo-beta-lactamase domain-containing protein</fullName>
    </recommendedName>
</protein>
<dbReference type="SMART" id="SM00849">
    <property type="entry name" value="Lactamase_B"/>
    <property type="match status" value="1"/>
</dbReference>
<feature type="domain" description="Metallo-beta-lactamase" evidence="5">
    <location>
        <begin position="34"/>
        <end position="247"/>
    </location>
</feature>
<keyword evidence="3" id="KW-0378">Hydrolase</keyword>
<dbReference type="InterPro" id="IPR036866">
    <property type="entry name" value="RibonucZ/Hydroxyglut_hydro"/>
</dbReference>
<dbReference type="AlphaFoldDB" id="A0A446CB07"/>
<evidence type="ECO:0000256" key="3">
    <source>
        <dbReference type="ARBA" id="ARBA00022801"/>
    </source>
</evidence>
<keyword evidence="2" id="KW-0479">Metal-binding</keyword>